<accession>A0A0P0YXD4</accession>
<name>A0A0P0YXD4_9HYPH</name>
<dbReference type="AlphaFoldDB" id="A0A0P0YXD4"/>
<dbReference type="EMBL" id="LC066370">
    <property type="protein sequence ID" value="BAT25895.1"/>
    <property type="molecule type" value="Genomic_DNA"/>
</dbReference>
<evidence type="ECO:0000313" key="1">
    <source>
        <dbReference type="EMBL" id="BAT25895.1"/>
    </source>
</evidence>
<dbReference type="RefSeq" id="WP_060600414.1">
    <property type="nucleotide sequence ID" value="NZ_CP089311.1"/>
</dbReference>
<organism evidence="1">
    <name type="scientific">Aureimonas altamirensis</name>
    <dbReference type="NCBI Taxonomy" id="370622"/>
    <lineage>
        <taxon>Bacteria</taxon>
        <taxon>Pseudomonadati</taxon>
        <taxon>Pseudomonadota</taxon>
        <taxon>Alphaproteobacteria</taxon>
        <taxon>Hyphomicrobiales</taxon>
        <taxon>Aurantimonadaceae</taxon>
        <taxon>Aureimonas</taxon>
    </lineage>
</organism>
<reference evidence="1" key="1">
    <citation type="journal article" date="2015" name="Proc. Natl. Acad. Sci. U.S.A.">
        <title>Bacterial clade with the ribosomal RNA operon on a small plasmid rather than the chromosome.</title>
        <authorList>
            <person name="Anda M."/>
            <person name="Ohtsubo Y."/>
            <person name="Okubo T."/>
            <person name="Sugawara M."/>
            <person name="Nagata Y."/>
            <person name="Tsuda M."/>
            <person name="Minamisawa K."/>
            <person name="Mitsui H."/>
        </authorList>
    </citation>
    <scope>NUCLEOTIDE SEQUENCE</scope>
    <source>
        <strain evidence="1">DSM 21988</strain>
    </source>
</reference>
<sequence>MTDCRSDFPCPGLIRDIEPYRSPISGRVVSTRAERRADLQRHGCVDARDLKGIRPAEGSTHEGC</sequence>
<proteinExistence type="predicted"/>
<protein>
    <submittedName>
        <fullName evidence="1">Uncharacterized protein</fullName>
    </submittedName>
</protein>